<proteinExistence type="predicted"/>
<accession>A0A2T7DLL9</accession>
<protein>
    <submittedName>
        <fullName evidence="1">Uncharacterized protein</fullName>
    </submittedName>
</protein>
<evidence type="ECO:0000313" key="2">
    <source>
        <dbReference type="Proteomes" id="UP000244336"/>
    </source>
</evidence>
<dbReference type="EMBL" id="CM009753">
    <property type="protein sequence ID" value="PUZ56468.1"/>
    <property type="molecule type" value="Genomic_DNA"/>
</dbReference>
<name>A0A2T7DLL9_9POAL</name>
<keyword evidence="2" id="KW-1185">Reference proteome</keyword>
<gene>
    <name evidence="1" type="ORF">GQ55_5G306200</name>
</gene>
<reference evidence="1 2" key="1">
    <citation type="submission" date="2018-04" db="EMBL/GenBank/DDBJ databases">
        <title>WGS assembly of Panicum hallii var. hallii HAL2.</title>
        <authorList>
            <person name="Lovell J."/>
            <person name="Jenkins J."/>
            <person name="Lowry D."/>
            <person name="Mamidi S."/>
            <person name="Sreedasyam A."/>
            <person name="Weng X."/>
            <person name="Barry K."/>
            <person name="Bonette J."/>
            <person name="Campitelli B."/>
            <person name="Daum C."/>
            <person name="Gordon S."/>
            <person name="Gould B."/>
            <person name="Lipzen A."/>
            <person name="MacQueen A."/>
            <person name="Palacio-Mejia J."/>
            <person name="Plott C."/>
            <person name="Shakirov E."/>
            <person name="Shu S."/>
            <person name="Yoshinaga Y."/>
            <person name="Zane M."/>
            <person name="Rokhsar D."/>
            <person name="Grimwood J."/>
            <person name="Schmutz J."/>
            <person name="Juenger T."/>
        </authorList>
    </citation>
    <scope>NUCLEOTIDE SEQUENCE [LARGE SCALE GENOMIC DNA]</scope>
    <source>
        <strain evidence="2">cv. HAL2</strain>
        <strain evidence="1">HAL2</strain>
    </source>
</reference>
<organism evidence="1 2">
    <name type="scientific">Panicum hallii var. hallii</name>
    <dbReference type="NCBI Taxonomy" id="1504633"/>
    <lineage>
        <taxon>Eukaryota</taxon>
        <taxon>Viridiplantae</taxon>
        <taxon>Streptophyta</taxon>
        <taxon>Embryophyta</taxon>
        <taxon>Tracheophyta</taxon>
        <taxon>Spermatophyta</taxon>
        <taxon>Magnoliopsida</taxon>
        <taxon>Liliopsida</taxon>
        <taxon>Poales</taxon>
        <taxon>Poaceae</taxon>
        <taxon>PACMAD clade</taxon>
        <taxon>Panicoideae</taxon>
        <taxon>Panicodae</taxon>
        <taxon>Paniceae</taxon>
        <taxon>Panicinae</taxon>
        <taxon>Panicum</taxon>
        <taxon>Panicum sect. Panicum</taxon>
    </lineage>
</organism>
<dbReference type="Proteomes" id="UP000244336">
    <property type="component" value="Chromosome 5"/>
</dbReference>
<dbReference type="Gramene" id="PUZ56468">
    <property type="protein sequence ID" value="PUZ56468"/>
    <property type="gene ID" value="GQ55_5G306200"/>
</dbReference>
<dbReference type="EMBL" id="CM009753">
    <property type="protein sequence ID" value="PUZ56470.1"/>
    <property type="molecule type" value="Genomic_DNA"/>
</dbReference>
<sequence>MLPVNSQGIARFFRCISVTQYHYMFAVWICPPGDRSMILMWTAGSLPLGEDDFYYSLFYFEASAPASHDVNLLPKPNHALPELQQDDTYCELCHGLSQTCHVWPSWGLES</sequence>
<dbReference type="AlphaFoldDB" id="A0A2T7DLL9"/>
<dbReference type="Gramene" id="PUZ56470">
    <property type="protein sequence ID" value="PUZ56470"/>
    <property type="gene ID" value="GQ55_5G306200"/>
</dbReference>
<evidence type="ECO:0000313" key="1">
    <source>
        <dbReference type="EMBL" id="PUZ56470.1"/>
    </source>
</evidence>